<dbReference type="AlphaFoldDB" id="A0A1Y2NSW7"/>
<reference evidence="1 4" key="1">
    <citation type="submission" date="2013-05" db="EMBL/GenBank/DDBJ databases">
        <title>Genome Sequence of Streptomyces fradiae.</title>
        <authorList>
            <person name="Kirby R."/>
        </authorList>
    </citation>
    <scope>NUCLEOTIDE SEQUENCE [LARGE SCALE GENOMIC DNA]</scope>
    <source>
        <strain evidence="1 4">ATCC 10745</strain>
    </source>
</reference>
<dbReference type="Proteomes" id="UP000194318">
    <property type="component" value="Unassembled WGS sequence"/>
</dbReference>
<name>A0A1Y2NSW7_STRFR</name>
<gene>
    <name evidence="2" type="ORF">BG846_03780</name>
    <name evidence="1" type="ORF">K701_27470</name>
</gene>
<keyword evidence="4" id="KW-1185">Reference proteome</keyword>
<evidence type="ECO:0000313" key="3">
    <source>
        <dbReference type="Proteomes" id="UP000194318"/>
    </source>
</evidence>
<dbReference type="RefSeq" id="WP_031129173.1">
    <property type="nucleotide sequence ID" value="NZ_ASYR01000048.1"/>
</dbReference>
<evidence type="ECO:0000313" key="1">
    <source>
        <dbReference type="EMBL" id="KAF0646723.1"/>
    </source>
</evidence>
<dbReference type="Proteomes" id="UP000731519">
    <property type="component" value="Unassembled WGS sequence"/>
</dbReference>
<organism evidence="2 3">
    <name type="scientific">Streptomyces fradiae ATCC 10745 = DSM 40063</name>
    <dbReference type="NCBI Taxonomy" id="1319510"/>
    <lineage>
        <taxon>Bacteria</taxon>
        <taxon>Bacillati</taxon>
        <taxon>Actinomycetota</taxon>
        <taxon>Actinomycetes</taxon>
        <taxon>Kitasatosporales</taxon>
        <taxon>Streptomycetaceae</taxon>
        <taxon>Streptomyces</taxon>
    </lineage>
</organism>
<comment type="caution">
    <text evidence="2">The sequence shown here is derived from an EMBL/GenBank/DDBJ whole genome shotgun (WGS) entry which is preliminary data.</text>
</comment>
<dbReference type="Pfam" id="PF19698">
    <property type="entry name" value="DUF6197"/>
    <property type="match status" value="1"/>
</dbReference>
<evidence type="ECO:0000313" key="2">
    <source>
        <dbReference type="EMBL" id="OSY50612.1"/>
    </source>
</evidence>
<evidence type="ECO:0000313" key="4">
    <source>
        <dbReference type="Proteomes" id="UP000731519"/>
    </source>
</evidence>
<proteinExistence type="predicted"/>
<dbReference type="EMBL" id="ASYR01000048">
    <property type="protein sequence ID" value="KAF0646723.1"/>
    <property type="molecule type" value="Genomic_DNA"/>
</dbReference>
<dbReference type="GeneID" id="91402596"/>
<reference evidence="2 3" key="2">
    <citation type="submission" date="2016-09" db="EMBL/GenBank/DDBJ databases">
        <title>Streptomyces fradiae DSM40063, a candidate organism with high potential of specific P450 cytochromes.</title>
        <authorList>
            <person name="Grumaz C."/>
            <person name="Vainshtein Y."/>
            <person name="Kirstahler P."/>
            <person name="Sohn K."/>
        </authorList>
    </citation>
    <scope>NUCLEOTIDE SEQUENCE [LARGE SCALE GENOMIC DNA]</scope>
    <source>
        <strain evidence="2 3">DSM 40063</strain>
    </source>
</reference>
<accession>A0A1Y2NSW7</accession>
<dbReference type="InterPro" id="IPR045677">
    <property type="entry name" value="DUF6197"/>
</dbReference>
<protein>
    <submittedName>
        <fullName evidence="2">Uncharacterized protein</fullName>
    </submittedName>
</protein>
<dbReference type="EMBL" id="MIFZ01000278">
    <property type="protein sequence ID" value="OSY50612.1"/>
    <property type="molecule type" value="Genomic_DNA"/>
</dbReference>
<sequence>MTTTTRTRRAPAALDLDARLALTDAAMTARLDQAAVAFEVNTAHLPVTSVALTAPAPAAGPTYDTPIADLLQRAHDRIQRDGWTTRQQRNTRGALCTVGAIRVADRSGHADQACAYLLDVIQQQLPDTPTVPAWNDQQTSAGPILRTLAHAARTASTNHL</sequence>